<feature type="transmembrane region" description="Helical" evidence="6">
    <location>
        <begin position="13"/>
        <end position="32"/>
    </location>
</feature>
<feature type="domain" description="Methyl-accepting transducer" evidence="7">
    <location>
        <begin position="306"/>
        <end position="528"/>
    </location>
</feature>
<dbReference type="PRINTS" id="PR00260">
    <property type="entry name" value="CHEMTRNSDUCR"/>
</dbReference>
<dbReference type="GO" id="GO:0006935">
    <property type="term" value="P:chemotaxis"/>
    <property type="evidence" value="ECO:0007669"/>
    <property type="project" value="InterPro"/>
</dbReference>
<evidence type="ECO:0000259" key="7">
    <source>
        <dbReference type="PROSITE" id="PS50111"/>
    </source>
</evidence>
<proteinExistence type="inferred from homology"/>
<dbReference type="GO" id="GO:0005886">
    <property type="term" value="C:plasma membrane"/>
    <property type="evidence" value="ECO:0007669"/>
    <property type="project" value="UniProtKB-SubCell"/>
</dbReference>
<evidence type="ECO:0000256" key="4">
    <source>
        <dbReference type="ARBA" id="ARBA00029447"/>
    </source>
</evidence>
<dbReference type="SUPFAM" id="SSF58104">
    <property type="entry name" value="Methyl-accepting chemotaxis protein (MCP) signaling domain"/>
    <property type="match status" value="1"/>
</dbReference>
<dbReference type="InterPro" id="IPR003660">
    <property type="entry name" value="HAMP_dom"/>
</dbReference>
<dbReference type="KEGG" id="nao:Y958_02245"/>
<comment type="subcellular location">
    <subcellularLocation>
        <location evidence="1">Cell inner membrane</location>
        <topology evidence="1">Multi-pass membrane protein</topology>
    </subcellularLocation>
</comment>
<dbReference type="PROSITE" id="PS50111">
    <property type="entry name" value="CHEMOTAXIS_TRANSDUC_2"/>
    <property type="match status" value="1"/>
</dbReference>
<keyword evidence="2" id="KW-0997">Cell inner membrane</keyword>
<dbReference type="EMBL" id="CP022110">
    <property type="protein sequence ID" value="ASG19778.1"/>
    <property type="molecule type" value="Genomic_DNA"/>
</dbReference>
<dbReference type="AlphaFoldDB" id="A0A248JNY5"/>
<dbReference type="Pfam" id="PF00672">
    <property type="entry name" value="HAMP"/>
    <property type="match status" value="1"/>
</dbReference>
<dbReference type="PANTHER" id="PTHR32089">
    <property type="entry name" value="METHYL-ACCEPTING CHEMOTAXIS PROTEIN MCPB"/>
    <property type="match status" value="1"/>
</dbReference>
<evidence type="ECO:0000259" key="9">
    <source>
        <dbReference type="PROSITE" id="PS50885"/>
    </source>
</evidence>
<dbReference type="RefSeq" id="WP_088870740.1">
    <property type="nucleotide sequence ID" value="NZ_CP022110.1"/>
</dbReference>
<keyword evidence="2" id="KW-1003">Cell membrane</keyword>
<dbReference type="GO" id="GO:0004888">
    <property type="term" value="F:transmembrane signaling receptor activity"/>
    <property type="evidence" value="ECO:0007669"/>
    <property type="project" value="InterPro"/>
</dbReference>
<name>A0A248JNY5_9PROT</name>
<dbReference type="Pfam" id="PF00015">
    <property type="entry name" value="MCPsignal"/>
    <property type="match status" value="1"/>
</dbReference>
<evidence type="ECO:0000256" key="3">
    <source>
        <dbReference type="ARBA" id="ARBA00023224"/>
    </source>
</evidence>
<evidence type="ECO:0000256" key="1">
    <source>
        <dbReference type="ARBA" id="ARBA00004429"/>
    </source>
</evidence>
<organism evidence="10 11">
    <name type="scientific">Nitrospirillum viridazoti CBAmc</name>
    <dbReference type="NCBI Taxonomy" id="1441467"/>
    <lineage>
        <taxon>Bacteria</taxon>
        <taxon>Pseudomonadati</taxon>
        <taxon>Pseudomonadota</taxon>
        <taxon>Alphaproteobacteria</taxon>
        <taxon>Rhodospirillales</taxon>
        <taxon>Azospirillaceae</taxon>
        <taxon>Nitrospirillum</taxon>
        <taxon>Nitrospirillum viridazoti</taxon>
    </lineage>
</organism>
<reference evidence="10 11" key="1">
    <citation type="submission" date="2017-06" db="EMBL/GenBank/DDBJ databases">
        <title>Complete genome sequence of Nitrospirillum amazonense strain CBAmC, an endophytic nitrogen-fixing and plant growth-promoting bacterium, isolated from sugarcane.</title>
        <authorList>
            <person name="Schwab S."/>
            <person name="dos Santos Teixeira K.R."/>
            <person name="Simoes Araujo J.L."/>
            <person name="Soares Vidal M."/>
            <person name="Borges de Freitas H.R."/>
            <person name="Rivello Crivelaro A.L."/>
            <person name="Bueno de Camargo Nunes A."/>
            <person name="dos Santos C.M."/>
            <person name="Palmeira da Silva Rosa D."/>
            <person name="da Silva Padilha D."/>
            <person name="da Silva E."/>
            <person name="Araujo Terra L."/>
            <person name="Soares Mendes V."/>
            <person name="Farinelli L."/>
            <person name="Magalhaes Cruz L."/>
            <person name="Baldani J.I."/>
        </authorList>
    </citation>
    <scope>NUCLEOTIDE SEQUENCE [LARGE SCALE GENOMIC DNA]</scope>
    <source>
        <strain evidence="10 11">CBAmC</strain>
    </source>
</reference>
<dbReference type="PROSITE" id="PS50192">
    <property type="entry name" value="T_SNARE"/>
    <property type="match status" value="1"/>
</dbReference>
<dbReference type="PANTHER" id="PTHR32089:SF112">
    <property type="entry name" value="LYSOZYME-LIKE PROTEIN-RELATED"/>
    <property type="match status" value="1"/>
</dbReference>
<keyword evidence="6" id="KW-0472">Membrane</keyword>
<dbReference type="InterPro" id="IPR000727">
    <property type="entry name" value="T_SNARE_dom"/>
</dbReference>
<evidence type="ECO:0000256" key="5">
    <source>
        <dbReference type="PROSITE-ProRule" id="PRU00284"/>
    </source>
</evidence>
<accession>A0A248JNY5</accession>
<dbReference type="GO" id="GO:0007165">
    <property type="term" value="P:signal transduction"/>
    <property type="evidence" value="ECO:0007669"/>
    <property type="project" value="UniProtKB-KW"/>
</dbReference>
<dbReference type="InterPro" id="IPR004090">
    <property type="entry name" value="Chemotax_Me-accpt_rcpt"/>
</dbReference>
<dbReference type="SMART" id="SM00304">
    <property type="entry name" value="HAMP"/>
    <property type="match status" value="1"/>
</dbReference>
<dbReference type="Gene3D" id="6.10.340.10">
    <property type="match status" value="1"/>
</dbReference>
<feature type="transmembrane region" description="Helical" evidence="6">
    <location>
        <begin position="188"/>
        <end position="211"/>
    </location>
</feature>
<comment type="similarity">
    <text evidence="4">Belongs to the methyl-accepting chemotaxis (MCP) protein family.</text>
</comment>
<evidence type="ECO:0000259" key="8">
    <source>
        <dbReference type="PROSITE" id="PS50192"/>
    </source>
</evidence>
<dbReference type="PROSITE" id="PS50885">
    <property type="entry name" value="HAMP"/>
    <property type="match status" value="1"/>
</dbReference>
<keyword evidence="3 5" id="KW-0807">Transducer</keyword>
<keyword evidence="6" id="KW-0812">Transmembrane</keyword>
<evidence type="ECO:0000313" key="11">
    <source>
        <dbReference type="Proteomes" id="UP000197153"/>
    </source>
</evidence>
<dbReference type="Proteomes" id="UP000197153">
    <property type="component" value="Chromosome 1"/>
</dbReference>
<sequence length="562" mass="59176">MKFFRDLPIIQKLLLPLILMGLVTLGTSLYTLSQMNTGAVQYQHLLRGEAEALKAIDRANGAAANIGRISYMMLAETDKFIIDSMKDEIGQQASDLAKYLDSVARLNPGSKDDLAMARDEFKAMMKFAEEAREQMLAGNTKAGASTLTDEFDIRLSKLLDRLTVITKAVDENLSKGEAAAKARNERTYWVTLAGGLSGAVLIMALALWIAWASVSRPLKRIVDTMTALADGDQNVEVRATDRRDEIGATVRALRIFQRTMVEADTLRHEQETMKAQAQAERLAALAQLADEFEASMNQVVEGVAGAADRMQGNAKGLSAIAEQTNHQTLAVAGAAEAAAGNVNTVAAAAEQLSASIQEIGRRVEESSQIAQNAVVEAERSNHTVSGLVEAARKIGDVVRLISDIASQTNLLALNATIEAARAGEAGKGFAVVASEVKTLATQTAKATEEISAQIGEIQAVAGSAAGAIHGVSGTIGRISDIVTTIAAAVEQQGAATNEIASSVAQAAAGTSDVSSTIGQVTRAASETGTMAVDVLHAAQDLVSQSDHLRHQVAGFLTKVRAG</sequence>
<feature type="domain" description="T-SNARE coiled-coil homology" evidence="8">
    <location>
        <begin position="458"/>
        <end position="520"/>
    </location>
</feature>
<dbReference type="SMART" id="SM00283">
    <property type="entry name" value="MA"/>
    <property type="match status" value="1"/>
</dbReference>
<gene>
    <name evidence="10" type="ORF">Y958_02245</name>
</gene>
<keyword evidence="11" id="KW-1185">Reference proteome</keyword>
<evidence type="ECO:0000256" key="6">
    <source>
        <dbReference type="SAM" id="Phobius"/>
    </source>
</evidence>
<evidence type="ECO:0000256" key="2">
    <source>
        <dbReference type="ARBA" id="ARBA00022519"/>
    </source>
</evidence>
<dbReference type="CDD" id="cd06225">
    <property type="entry name" value="HAMP"/>
    <property type="match status" value="1"/>
</dbReference>
<keyword evidence="6" id="KW-1133">Transmembrane helix</keyword>
<dbReference type="InterPro" id="IPR004089">
    <property type="entry name" value="MCPsignal_dom"/>
</dbReference>
<evidence type="ECO:0000313" key="10">
    <source>
        <dbReference type="EMBL" id="ASG19778.1"/>
    </source>
</evidence>
<feature type="domain" description="HAMP" evidence="9">
    <location>
        <begin position="212"/>
        <end position="265"/>
    </location>
</feature>
<dbReference type="Gene3D" id="1.10.287.950">
    <property type="entry name" value="Methyl-accepting chemotaxis protein"/>
    <property type="match status" value="1"/>
</dbReference>
<protein>
    <submittedName>
        <fullName evidence="10">Chemotaxis protein</fullName>
    </submittedName>
</protein>